<dbReference type="AlphaFoldDB" id="A0A5B7GM68"/>
<evidence type="ECO:0000313" key="2">
    <source>
        <dbReference type="EMBL" id="MPC60062.1"/>
    </source>
</evidence>
<evidence type="ECO:0000313" key="3">
    <source>
        <dbReference type="Proteomes" id="UP000324222"/>
    </source>
</evidence>
<feature type="compositionally biased region" description="Basic and acidic residues" evidence="1">
    <location>
        <begin position="74"/>
        <end position="86"/>
    </location>
</feature>
<proteinExistence type="predicted"/>
<dbReference type="EMBL" id="VSRR010017142">
    <property type="protein sequence ID" value="MPC60062.1"/>
    <property type="molecule type" value="Genomic_DNA"/>
</dbReference>
<gene>
    <name evidence="2" type="ORF">E2C01_054098</name>
</gene>
<sequence length="96" mass="10720">MQAWRQGWQVYRGRGSARQVSWLSTGEALKVCSSERASALLFFVGALFIQNGVRKIDTRQPQAVDTVSTHVIREGPARGNRGDDVIHATPPRHSQY</sequence>
<protein>
    <submittedName>
        <fullName evidence="2">Uncharacterized protein</fullName>
    </submittedName>
</protein>
<keyword evidence="3" id="KW-1185">Reference proteome</keyword>
<accession>A0A5B7GM68</accession>
<evidence type="ECO:0000256" key="1">
    <source>
        <dbReference type="SAM" id="MobiDB-lite"/>
    </source>
</evidence>
<name>A0A5B7GM68_PORTR</name>
<feature type="region of interest" description="Disordered" evidence="1">
    <location>
        <begin position="74"/>
        <end position="96"/>
    </location>
</feature>
<comment type="caution">
    <text evidence="2">The sequence shown here is derived from an EMBL/GenBank/DDBJ whole genome shotgun (WGS) entry which is preliminary data.</text>
</comment>
<dbReference type="Proteomes" id="UP000324222">
    <property type="component" value="Unassembled WGS sequence"/>
</dbReference>
<reference evidence="2 3" key="1">
    <citation type="submission" date="2019-05" db="EMBL/GenBank/DDBJ databases">
        <title>Another draft genome of Portunus trituberculatus and its Hox gene families provides insights of decapod evolution.</title>
        <authorList>
            <person name="Jeong J.-H."/>
            <person name="Song I."/>
            <person name="Kim S."/>
            <person name="Choi T."/>
            <person name="Kim D."/>
            <person name="Ryu S."/>
            <person name="Kim W."/>
        </authorList>
    </citation>
    <scope>NUCLEOTIDE SEQUENCE [LARGE SCALE GENOMIC DNA]</scope>
    <source>
        <tissue evidence="2">Muscle</tissue>
    </source>
</reference>
<organism evidence="2 3">
    <name type="scientific">Portunus trituberculatus</name>
    <name type="common">Swimming crab</name>
    <name type="synonym">Neptunus trituberculatus</name>
    <dbReference type="NCBI Taxonomy" id="210409"/>
    <lineage>
        <taxon>Eukaryota</taxon>
        <taxon>Metazoa</taxon>
        <taxon>Ecdysozoa</taxon>
        <taxon>Arthropoda</taxon>
        <taxon>Crustacea</taxon>
        <taxon>Multicrustacea</taxon>
        <taxon>Malacostraca</taxon>
        <taxon>Eumalacostraca</taxon>
        <taxon>Eucarida</taxon>
        <taxon>Decapoda</taxon>
        <taxon>Pleocyemata</taxon>
        <taxon>Brachyura</taxon>
        <taxon>Eubrachyura</taxon>
        <taxon>Portunoidea</taxon>
        <taxon>Portunidae</taxon>
        <taxon>Portuninae</taxon>
        <taxon>Portunus</taxon>
    </lineage>
</organism>